<dbReference type="Gene3D" id="3.40.50.1820">
    <property type="entry name" value="alpha/beta hydrolase"/>
    <property type="match status" value="1"/>
</dbReference>
<dbReference type="PANTHER" id="PTHR43798:SF31">
    <property type="entry name" value="AB HYDROLASE SUPERFAMILY PROTEIN YCLE"/>
    <property type="match status" value="1"/>
</dbReference>
<comment type="caution">
    <text evidence="3">The sequence shown here is derived from an EMBL/GenBank/DDBJ whole genome shotgun (WGS) entry which is preliminary data.</text>
</comment>
<reference evidence="3 4" key="1">
    <citation type="journal article" date="2019" name="Int. J. Syst. Evol. Microbiol.">
        <title>The Global Catalogue of Microorganisms (GCM) 10K type strain sequencing project: providing services to taxonomists for standard genome sequencing and annotation.</title>
        <authorList>
            <consortium name="The Broad Institute Genomics Platform"/>
            <consortium name="The Broad Institute Genome Sequencing Center for Infectious Disease"/>
            <person name="Wu L."/>
            <person name="Ma J."/>
        </authorList>
    </citation>
    <scope>NUCLEOTIDE SEQUENCE [LARGE SCALE GENOMIC DNA]</scope>
    <source>
        <strain evidence="3 4">JCM 16013</strain>
    </source>
</reference>
<organism evidence="3 4">
    <name type="scientific">Catenulispora subtropica</name>
    <dbReference type="NCBI Taxonomy" id="450798"/>
    <lineage>
        <taxon>Bacteria</taxon>
        <taxon>Bacillati</taxon>
        <taxon>Actinomycetota</taxon>
        <taxon>Actinomycetes</taxon>
        <taxon>Catenulisporales</taxon>
        <taxon>Catenulisporaceae</taxon>
        <taxon>Catenulispora</taxon>
    </lineage>
</organism>
<dbReference type="Pfam" id="PF12697">
    <property type="entry name" value="Abhydrolase_6"/>
    <property type="match status" value="1"/>
</dbReference>
<dbReference type="EMBL" id="BAAAQM010000064">
    <property type="protein sequence ID" value="GAA1999152.1"/>
    <property type="molecule type" value="Genomic_DNA"/>
</dbReference>
<dbReference type="Proteomes" id="UP001499854">
    <property type="component" value="Unassembled WGS sequence"/>
</dbReference>
<name>A0ABN2T5D3_9ACTN</name>
<feature type="domain" description="AB hydrolase-1" evidence="2">
    <location>
        <begin position="31"/>
        <end position="281"/>
    </location>
</feature>
<sequence>MNDLAPRPLDIPLPDGALRALRWGDGDRVLLTAHGITGTGASWQAIARFLPADWTLIAVDLRGRGGSAHLPGPHGLARHAVDLLAAADHLAAQGNARPTLAGHSLGAYVALLAADARPEAFERLVLLDGGLPLPLPEGLDPKLAVSAILGPAFARLQQTYTDAEEYLAFWRAHPALADCWNPDIEAYLRYDLVGEPGALRSGVGEAAVLADGTDLIAASPRFGDALRALRLPTLLLTATSGMYGKPPGLLPDEVVAHWTREAPLRADRVPDTNHYSILMDHRSAGDVAKRICVG</sequence>
<dbReference type="InterPro" id="IPR050266">
    <property type="entry name" value="AB_hydrolase_sf"/>
</dbReference>
<dbReference type="InterPro" id="IPR000073">
    <property type="entry name" value="AB_hydrolase_1"/>
</dbReference>
<proteinExistence type="predicted"/>
<dbReference type="InterPro" id="IPR029058">
    <property type="entry name" value="AB_hydrolase_fold"/>
</dbReference>
<dbReference type="SUPFAM" id="SSF53474">
    <property type="entry name" value="alpha/beta-Hydrolases"/>
    <property type="match status" value="1"/>
</dbReference>
<evidence type="ECO:0000313" key="3">
    <source>
        <dbReference type="EMBL" id="GAA1999152.1"/>
    </source>
</evidence>
<evidence type="ECO:0000256" key="1">
    <source>
        <dbReference type="ARBA" id="ARBA00022801"/>
    </source>
</evidence>
<keyword evidence="4" id="KW-1185">Reference proteome</keyword>
<protein>
    <recommendedName>
        <fullName evidence="2">AB hydrolase-1 domain-containing protein</fullName>
    </recommendedName>
</protein>
<keyword evidence="1" id="KW-0378">Hydrolase</keyword>
<dbReference type="RefSeq" id="WP_344662013.1">
    <property type="nucleotide sequence ID" value="NZ_BAAAQM010000064.1"/>
</dbReference>
<accession>A0ABN2T5D3</accession>
<evidence type="ECO:0000313" key="4">
    <source>
        <dbReference type="Proteomes" id="UP001499854"/>
    </source>
</evidence>
<evidence type="ECO:0000259" key="2">
    <source>
        <dbReference type="Pfam" id="PF12697"/>
    </source>
</evidence>
<gene>
    <name evidence="3" type="ORF">GCM10009838_75650</name>
</gene>
<dbReference type="PANTHER" id="PTHR43798">
    <property type="entry name" value="MONOACYLGLYCEROL LIPASE"/>
    <property type="match status" value="1"/>
</dbReference>